<dbReference type="Proteomes" id="UP000595437">
    <property type="component" value="Chromosome 10"/>
</dbReference>
<name>A0A7T8H121_CALRO</name>
<protein>
    <submittedName>
        <fullName evidence="1">SH3 domain-binding glutamic acid-rich protein -like protein</fullName>
    </submittedName>
</protein>
<accession>A0A7T8H121</accession>
<dbReference type="EMBL" id="CP045899">
    <property type="protein sequence ID" value="QQP41166.1"/>
    <property type="molecule type" value="Genomic_DNA"/>
</dbReference>
<dbReference type="AlphaFoldDB" id="A0A7T8H121"/>
<sequence length="52" mass="6128">DYDDFDIANEDDLLEEFWAFPEKCRLILRLRLEPAKRIPQSFRGGGRGTKTK</sequence>
<organism evidence="1 2">
    <name type="scientific">Caligus rogercresseyi</name>
    <name type="common">Sea louse</name>
    <dbReference type="NCBI Taxonomy" id="217165"/>
    <lineage>
        <taxon>Eukaryota</taxon>
        <taxon>Metazoa</taxon>
        <taxon>Ecdysozoa</taxon>
        <taxon>Arthropoda</taxon>
        <taxon>Crustacea</taxon>
        <taxon>Multicrustacea</taxon>
        <taxon>Hexanauplia</taxon>
        <taxon>Copepoda</taxon>
        <taxon>Siphonostomatoida</taxon>
        <taxon>Caligidae</taxon>
        <taxon>Caligus</taxon>
    </lineage>
</organism>
<reference evidence="2" key="1">
    <citation type="submission" date="2021-01" db="EMBL/GenBank/DDBJ databases">
        <title>Caligus Genome Assembly.</title>
        <authorList>
            <person name="Gallardo-Escarate C."/>
        </authorList>
    </citation>
    <scope>NUCLEOTIDE SEQUENCE [LARGE SCALE GENOMIC DNA]</scope>
</reference>
<evidence type="ECO:0000313" key="1">
    <source>
        <dbReference type="EMBL" id="QQP41166.1"/>
    </source>
</evidence>
<keyword evidence="2" id="KW-1185">Reference proteome</keyword>
<feature type="non-terminal residue" evidence="1">
    <location>
        <position position="52"/>
    </location>
</feature>
<gene>
    <name evidence="1" type="ORF">FKW44_015449</name>
</gene>
<proteinExistence type="predicted"/>
<evidence type="ECO:0000313" key="2">
    <source>
        <dbReference type="Proteomes" id="UP000595437"/>
    </source>
</evidence>
<feature type="non-terminal residue" evidence="1">
    <location>
        <position position="1"/>
    </location>
</feature>